<proteinExistence type="predicted"/>
<reference evidence="1" key="1">
    <citation type="submission" date="2024-10" db="EMBL/GenBank/DDBJ databases">
        <title>Strain of Rhizobium-related bacteria isolated fromm roots of Vavilovia formosa.</title>
        <authorList>
            <person name="Kimeklis A."/>
            <person name="Afonin A."/>
        </authorList>
    </citation>
    <scope>NUCLEOTIDE SEQUENCE</scope>
    <source>
        <strain evidence="1">Vaf-46</strain>
    </source>
</reference>
<name>A0ACD5EML8_9HYPH</name>
<evidence type="ECO:0000313" key="2">
    <source>
        <dbReference type="Proteomes" id="UP000078465"/>
    </source>
</evidence>
<dbReference type="EMBL" id="CP171853">
    <property type="protein sequence ID" value="XKM40353.1"/>
    <property type="molecule type" value="Genomic_DNA"/>
</dbReference>
<sequence length="98" mass="10607">MRASSGNLTARADAEELAAEAKRLEKTAKRADKAATVGTGLRTIWKAVLEDEEAAMDWLWARAKEEVLAVAQRNADEVVRGGVRVVPGFRVVESKVAS</sequence>
<dbReference type="Proteomes" id="UP000078465">
    <property type="component" value="Chromosome"/>
</dbReference>
<accession>A0ACD5EML8</accession>
<organism evidence="1 2">
    <name type="scientific">Rhizobium ruizarguesonis</name>
    <dbReference type="NCBI Taxonomy" id="2081791"/>
    <lineage>
        <taxon>Bacteria</taxon>
        <taxon>Pseudomonadati</taxon>
        <taxon>Pseudomonadota</taxon>
        <taxon>Alphaproteobacteria</taxon>
        <taxon>Hyphomicrobiales</taxon>
        <taxon>Rhizobiaceae</taxon>
        <taxon>Rhizobium/Agrobacterium group</taxon>
        <taxon>Rhizobium</taxon>
    </lineage>
</organism>
<protein>
    <submittedName>
        <fullName evidence="1">Uncharacterized protein</fullName>
    </submittedName>
</protein>
<gene>
    <name evidence="1" type="ORF">A4U53_030965</name>
</gene>
<evidence type="ECO:0000313" key="1">
    <source>
        <dbReference type="EMBL" id="XKM40353.1"/>
    </source>
</evidence>